<feature type="domain" description="EthD" evidence="2">
    <location>
        <begin position="139"/>
        <end position="251"/>
    </location>
</feature>
<evidence type="ECO:0000259" key="2">
    <source>
        <dbReference type="Pfam" id="PF07110"/>
    </source>
</evidence>
<evidence type="ECO:0000313" key="3">
    <source>
        <dbReference type="EMBL" id="CBX99069.1"/>
    </source>
</evidence>
<dbReference type="GO" id="GO:0016491">
    <property type="term" value="F:oxidoreductase activity"/>
    <property type="evidence" value="ECO:0007669"/>
    <property type="project" value="InterPro"/>
</dbReference>
<accession>E5A624</accession>
<dbReference type="VEuPathDB" id="FungiDB:LEMA_P083080.1"/>
<dbReference type="HOGENOM" id="CLU_1042325_0_0_1"/>
<dbReference type="InParanoid" id="E5A624"/>
<organism evidence="3 4">
    <name type="scientific">Leptosphaeria maculans (strain JN3 / isolate v23.1.3 / race Av1-4-5-6-7-8)</name>
    <name type="common">Blackleg fungus</name>
    <name type="synonym">Phoma lingam</name>
    <dbReference type="NCBI Taxonomy" id="985895"/>
    <lineage>
        <taxon>Eukaryota</taxon>
        <taxon>Fungi</taxon>
        <taxon>Dikarya</taxon>
        <taxon>Ascomycota</taxon>
        <taxon>Pezizomycotina</taxon>
        <taxon>Dothideomycetes</taxon>
        <taxon>Pleosporomycetidae</taxon>
        <taxon>Pleosporales</taxon>
        <taxon>Pleosporineae</taxon>
        <taxon>Leptosphaeriaceae</taxon>
        <taxon>Plenodomus</taxon>
        <taxon>Plenodomus lingam/Leptosphaeria maculans species complex</taxon>
    </lineage>
</organism>
<dbReference type="Proteomes" id="UP000002668">
    <property type="component" value="Genome"/>
</dbReference>
<reference evidence="4" key="1">
    <citation type="journal article" date="2011" name="Nat. Commun.">
        <title>Effector diversification within compartments of the Leptosphaeria maculans genome affected by Repeat-Induced Point mutations.</title>
        <authorList>
            <person name="Rouxel T."/>
            <person name="Grandaubert J."/>
            <person name="Hane J.K."/>
            <person name="Hoede C."/>
            <person name="van de Wouw A.P."/>
            <person name="Couloux A."/>
            <person name="Dominguez V."/>
            <person name="Anthouard V."/>
            <person name="Bally P."/>
            <person name="Bourras S."/>
            <person name="Cozijnsen A.J."/>
            <person name="Ciuffetti L.M."/>
            <person name="Degrave A."/>
            <person name="Dilmaghani A."/>
            <person name="Duret L."/>
            <person name="Fudal I."/>
            <person name="Goodwin S.B."/>
            <person name="Gout L."/>
            <person name="Glaser N."/>
            <person name="Linglin J."/>
            <person name="Kema G.H.J."/>
            <person name="Lapalu N."/>
            <person name="Lawrence C.B."/>
            <person name="May K."/>
            <person name="Meyer M."/>
            <person name="Ollivier B."/>
            <person name="Poulain J."/>
            <person name="Schoch C.L."/>
            <person name="Simon A."/>
            <person name="Spatafora J.W."/>
            <person name="Stachowiak A."/>
            <person name="Turgeon B.G."/>
            <person name="Tyler B.M."/>
            <person name="Vincent D."/>
            <person name="Weissenbach J."/>
            <person name="Amselem J."/>
            <person name="Quesneville H."/>
            <person name="Oliver R.P."/>
            <person name="Wincker P."/>
            <person name="Balesdent M.-H."/>
            <person name="Howlett B.J."/>
        </authorList>
    </citation>
    <scope>NUCLEOTIDE SEQUENCE [LARGE SCALE GENOMIC DNA]</scope>
    <source>
        <strain evidence="4">JN3 / isolate v23.1.3 / race Av1-4-5-6-7-8</strain>
    </source>
</reference>
<dbReference type="eggNOG" id="ENOG502S8V9">
    <property type="taxonomic scope" value="Eukaryota"/>
</dbReference>
<evidence type="ECO:0000256" key="1">
    <source>
        <dbReference type="ARBA" id="ARBA00005986"/>
    </source>
</evidence>
<dbReference type="AlphaFoldDB" id="E5A624"/>
<comment type="similarity">
    <text evidence="1">Belongs to the tpcK family.</text>
</comment>
<dbReference type="EMBL" id="FP929135">
    <property type="protein sequence ID" value="CBX99069.1"/>
    <property type="molecule type" value="Genomic_DNA"/>
</dbReference>
<dbReference type="GeneID" id="13282451"/>
<dbReference type="RefSeq" id="XP_003842548.1">
    <property type="nucleotide sequence ID" value="XM_003842500.1"/>
</dbReference>
<protein>
    <recommendedName>
        <fullName evidence="2">EthD domain-containing protein</fullName>
    </recommendedName>
</protein>
<dbReference type="OrthoDB" id="2519291at2759"/>
<proteinExistence type="inferred from homology"/>
<sequence>MVSSLLPSKQTGGIRLEGFQIAPCSFQKEHSHPKEGYKTCTVSPAPLAEDCDETSLTAVAIQMKLESGPTSPTSRSRQMLGIVWTFNRTHKKYPLIKLSSSYKASRDLGTLTRHLSSTQKLTTVHVIMPLTVLAFYTRHPDFSPKDFEAYMIDRHVPLVKDIMGPLCPQTYNLRFAMRVDSGIGDRLGAIISTQVRTNADAPVMLVGSPDDLDWDAVGEMTFRDELHLHQALSVMNDLDSQRIKDDEEIFTIPEKLKVVFVGDCRTL</sequence>
<dbReference type="InterPro" id="IPR009799">
    <property type="entry name" value="EthD_dom"/>
</dbReference>
<dbReference type="STRING" id="985895.E5A624"/>
<dbReference type="Gene3D" id="3.30.70.100">
    <property type="match status" value="1"/>
</dbReference>
<dbReference type="SUPFAM" id="SSF54909">
    <property type="entry name" value="Dimeric alpha+beta barrel"/>
    <property type="match status" value="1"/>
</dbReference>
<gene>
    <name evidence="3" type="ORF">LEMA_P083080.1</name>
</gene>
<evidence type="ECO:0000313" key="4">
    <source>
        <dbReference type="Proteomes" id="UP000002668"/>
    </source>
</evidence>
<keyword evidence="4" id="KW-1185">Reference proteome</keyword>
<name>E5A624_LEPMJ</name>
<dbReference type="InterPro" id="IPR011008">
    <property type="entry name" value="Dimeric_a/b-barrel"/>
</dbReference>
<dbReference type="Pfam" id="PF07110">
    <property type="entry name" value="EthD"/>
    <property type="match status" value="1"/>
</dbReference>